<evidence type="ECO:0000256" key="2">
    <source>
        <dbReference type="ARBA" id="ARBA00022448"/>
    </source>
</evidence>
<name>A0AAN6EQ93_EXODE</name>
<keyword evidence="2" id="KW-0813">Transport</keyword>
<accession>A0AAN6EQ93</accession>
<comment type="subcellular location">
    <subcellularLocation>
        <location evidence="1">Membrane</location>
        <topology evidence="1">Multi-pass membrane protein</topology>
    </subcellularLocation>
</comment>
<evidence type="ECO:0008006" key="9">
    <source>
        <dbReference type="Google" id="ProtNLM"/>
    </source>
</evidence>
<dbReference type="FunFam" id="1.20.1250.20:FF:000018">
    <property type="entry name" value="MFS transporter permease"/>
    <property type="match status" value="1"/>
</dbReference>
<evidence type="ECO:0000256" key="6">
    <source>
        <dbReference type="SAM" id="Phobius"/>
    </source>
</evidence>
<dbReference type="AlphaFoldDB" id="A0AAN6EQ93"/>
<dbReference type="InterPro" id="IPR036259">
    <property type="entry name" value="MFS_trans_sf"/>
</dbReference>
<dbReference type="GO" id="GO:0016020">
    <property type="term" value="C:membrane"/>
    <property type="evidence" value="ECO:0007669"/>
    <property type="project" value="UniProtKB-SubCell"/>
</dbReference>
<dbReference type="Gene3D" id="1.20.1250.20">
    <property type="entry name" value="MFS general substrate transporter like domains"/>
    <property type="match status" value="2"/>
</dbReference>
<feature type="transmembrane region" description="Helical" evidence="6">
    <location>
        <begin position="142"/>
        <end position="164"/>
    </location>
</feature>
<feature type="transmembrane region" description="Helical" evidence="6">
    <location>
        <begin position="116"/>
        <end position="136"/>
    </location>
</feature>
<feature type="transmembrane region" description="Helical" evidence="6">
    <location>
        <begin position="340"/>
        <end position="360"/>
    </location>
</feature>
<feature type="transmembrane region" description="Helical" evidence="6">
    <location>
        <begin position="430"/>
        <end position="456"/>
    </location>
</feature>
<keyword evidence="5 6" id="KW-0472">Membrane</keyword>
<dbReference type="InterPro" id="IPR011701">
    <property type="entry name" value="MFS"/>
</dbReference>
<feature type="transmembrane region" description="Helical" evidence="6">
    <location>
        <begin position="176"/>
        <end position="197"/>
    </location>
</feature>
<evidence type="ECO:0000256" key="3">
    <source>
        <dbReference type="ARBA" id="ARBA00022692"/>
    </source>
</evidence>
<evidence type="ECO:0000256" key="4">
    <source>
        <dbReference type="ARBA" id="ARBA00022989"/>
    </source>
</evidence>
<sequence length="492" mass="54007">MASLEEGTKVDDKVTLSSCHVEQTEPKIERLQCSVTREEQAQLRHSFDRRMLPIVCILYVLSYLDRGNIGNAKTAGAQDDLGLSSSQWAWALNAFYICYVLFEWTVMFWKLLPAHIYVAALCFGWGVMATCAGAVHNLAGLVVVRSILGVFEASFGAGAPYYLSLFYQRRELAKRVSILLGMSPLANCFAGALAYGITQIKHGIEPWRWLFIIEGLPTVLFSVVVFFFLPDGPGQAKFLTEGEKTLAIERLQTQDRTAKNKVHWSQFFAGLRDYRNVVHTLIHFMCNYSFAGLSNFLPTIIKDMGYSSVNAQGLTAPVYFASFLLCVAAAIVSDRYGKRGFIVAGAATVGCIGYLLLAVIEDETKTGVRYFGVWLAVCGVFPALCINITWLLNNNGGDSKRGAGLAILATFGQCSSFLSSSVFPKSDAPYYVKGCAIGCGFTGAIVILSLGLVIALHAENKNKDRIHGTVDDSVQFDISAEGDKHPLFRYLL</sequence>
<feature type="transmembrane region" description="Helical" evidence="6">
    <location>
        <begin position="88"/>
        <end position="109"/>
    </location>
</feature>
<dbReference type="EMBL" id="JAJGCB010000022">
    <property type="protein sequence ID" value="KAJ8987865.1"/>
    <property type="molecule type" value="Genomic_DNA"/>
</dbReference>
<keyword evidence="3 6" id="KW-0812">Transmembrane</keyword>
<feature type="transmembrane region" description="Helical" evidence="6">
    <location>
        <begin position="372"/>
        <end position="392"/>
    </location>
</feature>
<dbReference type="FunFam" id="1.20.1250.20:FF:000013">
    <property type="entry name" value="MFS general substrate transporter"/>
    <property type="match status" value="1"/>
</dbReference>
<evidence type="ECO:0000256" key="5">
    <source>
        <dbReference type="ARBA" id="ARBA00023136"/>
    </source>
</evidence>
<feature type="transmembrane region" description="Helical" evidence="6">
    <location>
        <begin position="281"/>
        <end position="301"/>
    </location>
</feature>
<dbReference type="GO" id="GO:0022857">
    <property type="term" value="F:transmembrane transporter activity"/>
    <property type="evidence" value="ECO:0007669"/>
    <property type="project" value="InterPro"/>
</dbReference>
<dbReference type="PANTHER" id="PTHR43791:SF75">
    <property type="entry name" value="TRANSPORTER, PUTATIVE (AFU_ORTHOLOGUE AFUA_2G00110)-RELATED"/>
    <property type="match status" value="1"/>
</dbReference>
<evidence type="ECO:0000256" key="1">
    <source>
        <dbReference type="ARBA" id="ARBA00004141"/>
    </source>
</evidence>
<proteinExistence type="predicted"/>
<comment type="caution">
    <text evidence="7">The sequence shown here is derived from an EMBL/GenBank/DDBJ whole genome shotgun (WGS) entry which is preliminary data.</text>
</comment>
<keyword evidence="4 6" id="KW-1133">Transmembrane helix</keyword>
<dbReference type="PANTHER" id="PTHR43791">
    <property type="entry name" value="PERMEASE-RELATED"/>
    <property type="match status" value="1"/>
</dbReference>
<dbReference type="Pfam" id="PF07690">
    <property type="entry name" value="MFS_1"/>
    <property type="match status" value="1"/>
</dbReference>
<evidence type="ECO:0000313" key="7">
    <source>
        <dbReference type="EMBL" id="KAJ8987865.1"/>
    </source>
</evidence>
<organism evidence="7 8">
    <name type="scientific">Exophiala dermatitidis</name>
    <name type="common">Black yeast-like fungus</name>
    <name type="synonym">Wangiella dermatitidis</name>
    <dbReference type="NCBI Taxonomy" id="5970"/>
    <lineage>
        <taxon>Eukaryota</taxon>
        <taxon>Fungi</taxon>
        <taxon>Dikarya</taxon>
        <taxon>Ascomycota</taxon>
        <taxon>Pezizomycotina</taxon>
        <taxon>Eurotiomycetes</taxon>
        <taxon>Chaetothyriomycetidae</taxon>
        <taxon>Chaetothyriales</taxon>
        <taxon>Herpotrichiellaceae</taxon>
        <taxon>Exophiala</taxon>
    </lineage>
</organism>
<gene>
    <name evidence="7" type="ORF">HRR80_008216</name>
</gene>
<feature type="transmembrane region" description="Helical" evidence="6">
    <location>
        <begin position="209"/>
        <end position="229"/>
    </location>
</feature>
<feature type="transmembrane region" description="Helical" evidence="6">
    <location>
        <begin position="313"/>
        <end position="333"/>
    </location>
</feature>
<dbReference type="Proteomes" id="UP001161757">
    <property type="component" value="Unassembled WGS sequence"/>
</dbReference>
<protein>
    <recommendedName>
        <fullName evidence="9">Retrograde regulation protein 2</fullName>
    </recommendedName>
</protein>
<dbReference type="SUPFAM" id="SSF103473">
    <property type="entry name" value="MFS general substrate transporter"/>
    <property type="match status" value="1"/>
</dbReference>
<reference evidence="7" key="1">
    <citation type="submission" date="2023-01" db="EMBL/GenBank/DDBJ databases">
        <title>Exophiala dermititidis isolated from Cystic Fibrosis Patient.</title>
        <authorList>
            <person name="Kurbessoian T."/>
            <person name="Crocker A."/>
            <person name="Murante D."/>
            <person name="Hogan D.A."/>
            <person name="Stajich J.E."/>
        </authorList>
    </citation>
    <scope>NUCLEOTIDE SEQUENCE</scope>
    <source>
        <strain evidence="7">Ex8</strain>
    </source>
</reference>
<evidence type="ECO:0000313" key="8">
    <source>
        <dbReference type="Proteomes" id="UP001161757"/>
    </source>
</evidence>
<feature type="transmembrane region" description="Helical" evidence="6">
    <location>
        <begin position="404"/>
        <end position="424"/>
    </location>
</feature>